<dbReference type="InterPro" id="IPR025158">
    <property type="entry name" value="Mg_chelat-rel_C"/>
</dbReference>
<dbReference type="Pfam" id="PF01078">
    <property type="entry name" value="Mg_chelatase"/>
    <property type="match status" value="1"/>
</dbReference>
<accession>A0A2P7Q1Z0</accession>
<dbReference type="PANTHER" id="PTHR32039">
    <property type="entry name" value="MAGNESIUM-CHELATASE SUBUNIT CHLI"/>
    <property type="match status" value="1"/>
</dbReference>
<protein>
    <submittedName>
        <fullName evidence="3">Magnesium chelatase</fullName>
    </submittedName>
</protein>
<dbReference type="OrthoDB" id="9813147at2"/>
<dbReference type="NCBIfam" id="TIGR00368">
    <property type="entry name" value="YifB family Mg chelatase-like AAA ATPase"/>
    <property type="match status" value="1"/>
</dbReference>
<dbReference type="SUPFAM" id="SSF52540">
    <property type="entry name" value="P-loop containing nucleoside triphosphate hydrolases"/>
    <property type="match status" value="1"/>
</dbReference>
<dbReference type="AlphaFoldDB" id="A0A2P7Q1Z0"/>
<dbReference type="Proteomes" id="UP000241434">
    <property type="component" value="Unassembled WGS sequence"/>
</dbReference>
<dbReference type="InterPro" id="IPR004482">
    <property type="entry name" value="Mg_chelat-rel"/>
</dbReference>
<dbReference type="PANTHER" id="PTHR32039:SF7">
    <property type="entry name" value="COMPETENCE PROTEIN COMM"/>
    <property type="match status" value="1"/>
</dbReference>
<gene>
    <name evidence="3" type="ORF">UF10_03675</name>
</gene>
<comment type="similarity">
    <text evidence="1">Belongs to the Mg-chelatase subunits D/I family. ComM subfamily.</text>
</comment>
<dbReference type="InterPro" id="IPR000523">
    <property type="entry name" value="Mg_chelatse_chII-like_cat_dom"/>
</dbReference>
<dbReference type="InterPro" id="IPR003593">
    <property type="entry name" value="AAA+_ATPase"/>
</dbReference>
<dbReference type="PROSITE" id="PS00676">
    <property type="entry name" value="SIGMA54_INTERACT_2"/>
    <property type="match status" value="1"/>
</dbReference>
<dbReference type="Pfam" id="PF13541">
    <property type="entry name" value="ChlI"/>
    <property type="match status" value="1"/>
</dbReference>
<name>A0A2P7Q1Z0_9FIRM</name>
<evidence type="ECO:0000313" key="4">
    <source>
        <dbReference type="Proteomes" id="UP000241434"/>
    </source>
</evidence>
<dbReference type="SMART" id="SM00382">
    <property type="entry name" value="AAA"/>
    <property type="match status" value="1"/>
</dbReference>
<evidence type="ECO:0000259" key="2">
    <source>
        <dbReference type="SMART" id="SM00382"/>
    </source>
</evidence>
<dbReference type="Pfam" id="PF13335">
    <property type="entry name" value="Mg_chelatase_C"/>
    <property type="match status" value="1"/>
</dbReference>
<dbReference type="Gene3D" id="3.40.50.300">
    <property type="entry name" value="P-loop containing nucleotide triphosphate hydrolases"/>
    <property type="match status" value="1"/>
</dbReference>
<dbReference type="SUPFAM" id="SSF54211">
    <property type="entry name" value="Ribosomal protein S5 domain 2-like"/>
    <property type="match status" value="1"/>
</dbReference>
<comment type="caution">
    <text evidence="3">The sequence shown here is derived from an EMBL/GenBank/DDBJ whole genome shotgun (WGS) entry which is preliminary data.</text>
</comment>
<organism evidence="3 4">
    <name type="scientific">Peptostreptococcus russellii</name>
    <dbReference type="NCBI Taxonomy" id="215200"/>
    <lineage>
        <taxon>Bacteria</taxon>
        <taxon>Bacillati</taxon>
        <taxon>Bacillota</taxon>
        <taxon>Clostridia</taxon>
        <taxon>Peptostreptococcales</taxon>
        <taxon>Peptostreptococcaceae</taxon>
        <taxon>Peptostreptococcus</taxon>
    </lineage>
</organism>
<evidence type="ECO:0000256" key="1">
    <source>
        <dbReference type="ARBA" id="ARBA00006354"/>
    </source>
</evidence>
<dbReference type="InterPro" id="IPR045006">
    <property type="entry name" value="CHLI-like"/>
</dbReference>
<dbReference type="InterPro" id="IPR014721">
    <property type="entry name" value="Ribsml_uS5_D2-typ_fold_subgr"/>
</dbReference>
<proteinExistence type="inferred from homology"/>
<reference evidence="3" key="1">
    <citation type="thesis" date="2015" institute="Rutgers" country="The State University of New Jersey, 14 College Farm Rd., New Brunswick, NJ, USA">
        <title>Ammonia toxicity in bacteria and its implications for treatment of and resource recovery from highly nitrogenous organic wastes.</title>
        <authorList>
            <person name="Luther A.K."/>
        </authorList>
    </citation>
    <scope>NUCLEOTIDE SEQUENCE</scope>
    <source>
        <strain evidence="3">RT-10B</strain>
    </source>
</reference>
<dbReference type="GO" id="GO:0005524">
    <property type="term" value="F:ATP binding"/>
    <property type="evidence" value="ECO:0007669"/>
    <property type="project" value="InterPro"/>
</dbReference>
<keyword evidence="4" id="KW-1185">Reference proteome</keyword>
<dbReference type="InterPro" id="IPR020568">
    <property type="entry name" value="Ribosomal_Su5_D2-typ_SF"/>
</dbReference>
<dbReference type="InterPro" id="IPR027417">
    <property type="entry name" value="P-loop_NTPase"/>
</dbReference>
<dbReference type="InterPro" id="IPR025943">
    <property type="entry name" value="Sigma_54_int_dom_ATP-bd_2"/>
</dbReference>
<feature type="domain" description="AAA+ ATPase" evidence="2">
    <location>
        <begin position="226"/>
        <end position="411"/>
    </location>
</feature>
<evidence type="ECO:0000313" key="3">
    <source>
        <dbReference type="EMBL" id="PSJ31984.1"/>
    </source>
</evidence>
<dbReference type="EMBL" id="JYGE01000003">
    <property type="protein sequence ID" value="PSJ31984.1"/>
    <property type="molecule type" value="Genomic_DNA"/>
</dbReference>
<sequence>MINKIKSGILNGVQGYLIEVEVDISKGLPYFNVVGLAGTQVKESKERVRSAISNSGYKFPLSRIVVNLSPADMRKDGSYLDLAICMGILKEKINEEEDFFNETAFLGELSLDGQIKSMKGIISIAISFSQMELKNLFIPYDNYMECSELSNINIIPVKSVRDCINILKMDKVSRELYIKERIEKIVEKSGINKQGEEEEKDLLEDDFYFIKGNKIAKRCAEISVAGGHNFLMIGPPGTGKTMIAKAMKNILPTPSKDESLDITRIYSTVGKLYDGNGLIKKRPFRSPHHSSTLTSIIGGGVNASLGEVTLAHNGILFLDELPEFGRKLIDSLRQPIEDGQVNISRLNRSVTYPANFIMLATMNPCPCGYFNSEKTCVCRASDIDRYRAKLSGPILDRIDIFCEVSEINFNEFNEDKDKRLSSKEIKKHVELAKDIQELRFKEKDIYNNSQMSPKDVFIYCNLSDEAEETSKYIYDKYKLSNRSYIRLLKISRTIADLDNRKEIKEKDIMEAFSYRRAYYKYFYSKE</sequence>
<dbReference type="Gene3D" id="3.30.230.10">
    <property type="match status" value="1"/>
</dbReference>